<name>A0A7T4A0K2_9MICO</name>
<dbReference type="Gene3D" id="3.40.50.720">
    <property type="entry name" value="NAD(P)-binding Rossmann-like Domain"/>
    <property type="match status" value="1"/>
</dbReference>
<sequence length="298" mass="29992">MFVIAGATGHVGSATAHTLLDADADVGAEVRVLVRREADTAPWRQAGAETATVDLTDRAGLTAALTGAAGFFALLPFDLGAADLNAHAELLSDAIAGAVAEAGVPHVVMLSSGGADLAAGTGPITGLHRLERALGETGTTLTALRSGHFQEKVSDVIDLARETGTYPVFAPTAEAPVPMVATRDLGAVAARALLAPPPSSEAVDIIGPSRSERDVAEVLGRALGRALTVEIVPEAAWAPALTAVGFAPHVADSLAELYRADAAGLLAPRGDRSITVTTTVEETIAGLVGHASDAGAPS</sequence>
<proteinExistence type="predicted"/>
<gene>
    <name evidence="2" type="ORF">I6H47_03870</name>
</gene>
<reference evidence="2 3" key="1">
    <citation type="submission" date="2020-12" db="EMBL/GenBank/DDBJ databases">
        <title>FDA dAtabase for Regulatory Grade micrObial Sequences (FDA-ARGOS): Supporting development and validation of Infectious Disease Dx tests.</title>
        <authorList>
            <person name="Sproer C."/>
            <person name="Gronow S."/>
            <person name="Severitt S."/>
            <person name="Schroder I."/>
            <person name="Tallon L."/>
            <person name="Sadzewicz L."/>
            <person name="Zhao X."/>
            <person name="Boylan J."/>
            <person name="Ott S."/>
            <person name="Bowen H."/>
            <person name="Vavikolanu K."/>
            <person name="Mehta A."/>
            <person name="Aluvathingal J."/>
            <person name="Nadendla S."/>
            <person name="Lowell S."/>
            <person name="Myers T."/>
            <person name="Yan Y."/>
            <person name="Sichtig H."/>
        </authorList>
    </citation>
    <scope>NUCLEOTIDE SEQUENCE [LARGE SCALE GENOMIC DNA]</scope>
    <source>
        <strain evidence="2 3">FDAARGOS_990</strain>
    </source>
</reference>
<evidence type="ECO:0000313" key="3">
    <source>
        <dbReference type="Proteomes" id="UP000595374"/>
    </source>
</evidence>
<dbReference type="InterPro" id="IPR051604">
    <property type="entry name" value="Ergot_Alk_Oxidoreductase"/>
</dbReference>
<dbReference type="AlphaFoldDB" id="A0A7T4A0K2"/>
<dbReference type="PANTHER" id="PTHR43162">
    <property type="match status" value="1"/>
</dbReference>
<dbReference type="Proteomes" id="UP000595374">
    <property type="component" value="Chromosome"/>
</dbReference>
<dbReference type="InterPro" id="IPR036291">
    <property type="entry name" value="NAD(P)-bd_dom_sf"/>
</dbReference>
<accession>A0A7T4A0K2</accession>
<dbReference type="EMBL" id="CP065989">
    <property type="protein sequence ID" value="QQB15107.1"/>
    <property type="molecule type" value="Genomic_DNA"/>
</dbReference>
<dbReference type="Gene3D" id="3.90.25.10">
    <property type="entry name" value="UDP-galactose 4-epimerase, domain 1"/>
    <property type="match status" value="1"/>
</dbReference>
<evidence type="ECO:0000313" key="2">
    <source>
        <dbReference type="EMBL" id="QQB15107.1"/>
    </source>
</evidence>
<dbReference type="SUPFAM" id="SSF51735">
    <property type="entry name" value="NAD(P)-binding Rossmann-fold domains"/>
    <property type="match status" value="1"/>
</dbReference>
<dbReference type="InterPro" id="IPR008030">
    <property type="entry name" value="NmrA-like"/>
</dbReference>
<dbReference type="Pfam" id="PF05368">
    <property type="entry name" value="NmrA"/>
    <property type="match status" value="1"/>
</dbReference>
<dbReference type="PANTHER" id="PTHR43162:SF1">
    <property type="entry name" value="PRESTALK A DIFFERENTIATION PROTEIN A"/>
    <property type="match status" value="1"/>
</dbReference>
<protein>
    <submittedName>
        <fullName evidence="2">NmrA family NAD(P)-binding protein</fullName>
    </submittedName>
</protein>
<organism evidence="2 3">
    <name type="scientific">Brevibacterium casei</name>
    <dbReference type="NCBI Taxonomy" id="33889"/>
    <lineage>
        <taxon>Bacteria</taxon>
        <taxon>Bacillati</taxon>
        <taxon>Actinomycetota</taxon>
        <taxon>Actinomycetes</taxon>
        <taxon>Micrococcales</taxon>
        <taxon>Brevibacteriaceae</taxon>
        <taxon>Brevibacterium</taxon>
    </lineage>
</organism>
<feature type="domain" description="NmrA-like" evidence="1">
    <location>
        <begin position="3"/>
        <end position="258"/>
    </location>
</feature>
<evidence type="ECO:0000259" key="1">
    <source>
        <dbReference type="Pfam" id="PF05368"/>
    </source>
</evidence>
<dbReference type="RefSeq" id="WP_198500131.1">
    <property type="nucleotide sequence ID" value="NZ_CP065989.1"/>
</dbReference>